<protein>
    <submittedName>
        <fullName evidence="1">Uncharacterized protein</fullName>
    </submittedName>
</protein>
<organism evidence="1 2">
    <name type="scientific">Diatraea saccharalis</name>
    <name type="common">sugarcane borer</name>
    <dbReference type="NCBI Taxonomy" id="40085"/>
    <lineage>
        <taxon>Eukaryota</taxon>
        <taxon>Metazoa</taxon>
        <taxon>Ecdysozoa</taxon>
        <taxon>Arthropoda</taxon>
        <taxon>Hexapoda</taxon>
        <taxon>Insecta</taxon>
        <taxon>Pterygota</taxon>
        <taxon>Neoptera</taxon>
        <taxon>Endopterygota</taxon>
        <taxon>Lepidoptera</taxon>
        <taxon>Glossata</taxon>
        <taxon>Ditrysia</taxon>
        <taxon>Pyraloidea</taxon>
        <taxon>Crambidae</taxon>
        <taxon>Crambinae</taxon>
        <taxon>Diatraea</taxon>
    </lineage>
</organism>
<evidence type="ECO:0000313" key="2">
    <source>
        <dbReference type="Proteomes" id="UP001153714"/>
    </source>
</evidence>
<dbReference type="OrthoDB" id="7478003at2759"/>
<keyword evidence="2" id="KW-1185">Reference proteome</keyword>
<dbReference type="Proteomes" id="UP001153714">
    <property type="component" value="Chromosome 12"/>
</dbReference>
<proteinExistence type="predicted"/>
<name>A0A9N9QVY9_9NEOP</name>
<dbReference type="EMBL" id="OU893343">
    <property type="protein sequence ID" value="CAG9784335.1"/>
    <property type="molecule type" value="Genomic_DNA"/>
</dbReference>
<sequence>MTAAEDYVIFGKRRTPPLGPAKRALILSIVGVSGSEVRVPPAAIYGTARAVNSNGLSHRRRTRSPPHALHPVEVFLGACNFEVAQEAGQPTGARRGRCEHANLAPRPAPRAADFALANLTSSTQ</sequence>
<dbReference type="AlphaFoldDB" id="A0A9N9QVY9"/>
<accession>A0A9N9QVY9</accession>
<evidence type="ECO:0000313" key="1">
    <source>
        <dbReference type="EMBL" id="CAG9784335.1"/>
    </source>
</evidence>
<reference evidence="1" key="2">
    <citation type="submission" date="2022-10" db="EMBL/GenBank/DDBJ databases">
        <authorList>
            <consortium name="ENA_rothamsted_submissions"/>
            <consortium name="culmorum"/>
            <person name="King R."/>
        </authorList>
    </citation>
    <scope>NUCLEOTIDE SEQUENCE</scope>
</reference>
<reference evidence="1" key="1">
    <citation type="submission" date="2021-12" db="EMBL/GenBank/DDBJ databases">
        <authorList>
            <person name="King R."/>
        </authorList>
    </citation>
    <scope>NUCLEOTIDE SEQUENCE</scope>
</reference>
<gene>
    <name evidence="1" type="ORF">DIATSA_LOCUS2437</name>
</gene>